<feature type="transmembrane region" description="Helical" evidence="1">
    <location>
        <begin position="47"/>
        <end position="72"/>
    </location>
</feature>
<dbReference type="EMBL" id="AYYX01000014">
    <property type="protein sequence ID" value="KRM89055.1"/>
    <property type="molecule type" value="Genomic_DNA"/>
</dbReference>
<keyword evidence="3" id="KW-1185">Reference proteome</keyword>
<organism evidence="2 3">
    <name type="scientific">Liquorilactobacillus vini DSM 20605</name>
    <dbReference type="NCBI Taxonomy" id="1133569"/>
    <lineage>
        <taxon>Bacteria</taxon>
        <taxon>Bacillati</taxon>
        <taxon>Bacillota</taxon>
        <taxon>Bacilli</taxon>
        <taxon>Lactobacillales</taxon>
        <taxon>Lactobacillaceae</taxon>
        <taxon>Liquorilactobacillus</taxon>
    </lineage>
</organism>
<reference evidence="2 3" key="1">
    <citation type="journal article" date="2015" name="Genome Announc.">
        <title>Expanding the biotechnology potential of lactobacilli through comparative genomics of 213 strains and associated genera.</title>
        <authorList>
            <person name="Sun Z."/>
            <person name="Harris H.M."/>
            <person name="McCann A."/>
            <person name="Guo C."/>
            <person name="Argimon S."/>
            <person name="Zhang W."/>
            <person name="Yang X."/>
            <person name="Jeffery I.B."/>
            <person name="Cooney J.C."/>
            <person name="Kagawa T.F."/>
            <person name="Liu W."/>
            <person name="Song Y."/>
            <person name="Salvetti E."/>
            <person name="Wrobel A."/>
            <person name="Rasinkangas P."/>
            <person name="Parkhill J."/>
            <person name="Rea M.C."/>
            <person name="O'Sullivan O."/>
            <person name="Ritari J."/>
            <person name="Douillard F.P."/>
            <person name="Paul Ross R."/>
            <person name="Yang R."/>
            <person name="Briner A.E."/>
            <person name="Felis G.E."/>
            <person name="de Vos W.M."/>
            <person name="Barrangou R."/>
            <person name="Klaenhammer T.R."/>
            <person name="Caufield P.W."/>
            <person name="Cui Y."/>
            <person name="Zhang H."/>
            <person name="O'Toole P.W."/>
        </authorList>
    </citation>
    <scope>NUCLEOTIDE SEQUENCE [LARGE SCALE GENOMIC DNA]</scope>
    <source>
        <strain evidence="2 3">DSM 20605</strain>
    </source>
</reference>
<accession>A0A0R2CB13</accession>
<gene>
    <name evidence="2" type="ORF">FD21_GL000424</name>
</gene>
<proteinExistence type="predicted"/>
<comment type="caution">
    <text evidence="2">The sequence shown here is derived from an EMBL/GenBank/DDBJ whole genome shotgun (WGS) entry which is preliminary data.</text>
</comment>
<dbReference type="STRING" id="1133569.FD21_GL000424"/>
<feature type="transmembrane region" description="Helical" evidence="1">
    <location>
        <begin position="20"/>
        <end position="41"/>
    </location>
</feature>
<sequence length="239" mass="27474">MLKTKKICRIFFQMEIKRDFVLACGWLVAEVLWFAMVIFLNQNQQRLNVLISGCLLFFIVVFVTASVCKVIVSINRTWSKNEYRLLPVKSEIFYFSNLIMRILAALLVSLPVIGLNVLTIMTNPNFSQSLTEINFNNQNVTKVSIVVLIACILLIVKTTFLWLVTVSLAKLLKPRWQDSVCWVSFFLLFFAFTSLGGQVEQRISNNIFDWRVLTLNSIILILCMIGSIFLLKNQVETQS</sequence>
<protein>
    <submittedName>
        <fullName evidence="2">Uncharacterized protein</fullName>
    </submittedName>
</protein>
<dbReference type="RefSeq" id="WP_056970498.1">
    <property type="nucleotide sequence ID" value="NZ_AYYX01000014.1"/>
</dbReference>
<feature type="transmembrane region" description="Helical" evidence="1">
    <location>
        <begin position="210"/>
        <end position="231"/>
    </location>
</feature>
<feature type="transmembrane region" description="Helical" evidence="1">
    <location>
        <begin position="180"/>
        <end position="198"/>
    </location>
</feature>
<dbReference type="PATRIC" id="fig|1133569.4.peg.449"/>
<feature type="transmembrane region" description="Helical" evidence="1">
    <location>
        <begin position="92"/>
        <end position="113"/>
    </location>
</feature>
<keyword evidence="1" id="KW-0472">Membrane</keyword>
<dbReference type="Proteomes" id="UP000051576">
    <property type="component" value="Unassembled WGS sequence"/>
</dbReference>
<keyword evidence="1" id="KW-0812">Transmembrane</keyword>
<name>A0A0R2CB13_9LACO</name>
<evidence type="ECO:0000313" key="2">
    <source>
        <dbReference type="EMBL" id="KRM89055.1"/>
    </source>
</evidence>
<feature type="transmembrane region" description="Helical" evidence="1">
    <location>
        <begin position="145"/>
        <end position="168"/>
    </location>
</feature>
<keyword evidence="1" id="KW-1133">Transmembrane helix</keyword>
<dbReference type="AlphaFoldDB" id="A0A0R2CB13"/>
<evidence type="ECO:0000313" key="3">
    <source>
        <dbReference type="Proteomes" id="UP000051576"/>
    </source>
</evidence>
<evidence type="ECO:0000256" key="1">
    <source>
        <dbReference type="SAM" id="Phobius"/>
    </source>
</evidence>